<dbReference type="InterPro" id="IPR002763">
    <property type="entry name" value="DUF72"/>
</dbReference>
<dbReference type="RefSeq" id="WP_106525283.1">
    <property type="nucleotide sequence ID" value="NZ_PYGD01000015.1"/>
</dbReference>
<dbReference type="Gene3D" id="3.20.20.410">
    <property type="entry name" value="Protein of unknown function UPF0759"/>
    <property type="match status" value="1"/>
</dbReference>
<dbReference type="AlphaFoldDB" id="A0A2P8CT21"/>
<evidence type="ECO:0000313" key="2">
    <source>
        <dbReference type="Proteomes" id="UP000240572"/>
    </source>
</evidence>
<comment type="caution">
    <text evidence="1">The sequence shown here is derived from an EMBL/GenBank/DDBJ whole genome shotgun (WGS) entry which is preliminary data.</text>
</comment>
<organism evidence="1 2">
    <name type="scientific">Taibaiella chishuiensis</name>
    <dbReference type="NCBI Taxonomy" id="1434707"/>
    <lineage>
        <taxon>Bacteria</taxon>
        <taxon>Pseudomonadati</taxon>
        <taxon>Bacteroidota</taxon>
        <taxon>Chitinophagia</taxon>
        <taxon>Chitinophagales</taxon>
        <taxon>Chitinophagaceae</taxon>
        <taxon>Taibaiella</taxon>
    </lineage>
</organism>
<dbReference type="EMBL" id="PYGD01000015">
    <property type="protein sequence ID" value="PSK88114.1"/>
    <property type="molecule type" value="Genomic_DNA"/>
</dbReference>
<dbReference type="OrthoDB" id="9780310at2"/>
<dbReference type="InterPro" id="IPR036520">
    <property type="entry name" value="UPF0759_sf"/>
</dbReference>
<evidence type="ECO:0000313" key="1">
    <source>
        <dbReference type="EMBL" id="PSK88114.1"/>
    </source>
</evidence>
<name>A0A2P8CT21_9BACT</name>
<dbReference type="SUPFAM" id="SSF117396">
    <property type="entry name" value="TM1631-like"/>
    <property type="match status" value="1"/>
</dbReference>
<protein>
    <submittedName>
        <fullName evidence="1">Uncharacterized protein YecE (DUF72 family)</fullName>
    </submittedName>
</protein>
<dbReference type="Pfam" id="PF01904">
    <property type="entry name" value="DUF72"/>
    <property type="match status" value="1"/>
</dbReference>
<reference evidence="1 2" key="1">
    <citation type="submission" date="2018-03" db="EMBL/GenBank/DDBJ databases">
        <title>Genomic Encyclopedia of Type Strains, Phase III (KMG-III): the genomes of soil and plant-associated and newly described type strains.</title>
        <authorList>
            <person name="Whitman W."/>
        </authorList>
    </citation>
    <scope>NUCLEOTIDE SEQUENCE [LARGE SCALE GENOMIC DNA]</scope>
    <source>
        <strain evidence="1 2">CGMCC 1.12700</strain>
    </source>
</reference>
<accession>A0A2P8CT21</accession>
<keyword evidence="2" id="KW-1185">Reference proteome</keyword>
<gene>
    <name evidence="1" type="ORF">B0I18_1158</name>
</gene>
<dbReference type="PANTHER" id="PTHR30348:SF4">
    <property type="entry name" value="DUF72 DOMAIN-CONTAINING PROTEIN"/>
    <property type="match status" value="1"/>
</dbReference>
<proteinExistence type="predicted"/>
<dbReference type="PANTHER" id="PTHR30348">
    <property type="entry name" value="UNCHARACTERIZED PROTEIN YECE"/>
    <property type="match status" value="1"/>
</dbReference>
<dbReference type="Proteomes" id="UP000240572">
    <property type="component" value="Unassembled WGS sequence"/>
</dbReference>
<sequence length="264" mass="30198">MIQKANDPALQHIFPEGLFMGTSGLLLPYKNMSFYPVAFTGKSRLAVYALLNNSIEINSSFYKIPRKATVAKWNDSVQPGFKFTFKLIRTVTHTKGAAFPSGDVERFMESINAIEQDKQGCILVQFPASFRISQWQHFASLLSALHARNQDQHWSISVELRDPSWYREETITFLEQRAIGIVIHDKATGASAEPEHTDSRHVYLRFHGPEGNYRGSYEDFFLAEYATYIREWLQQQKEVFVYFNNTMGDALSNMNTLGKAIIHA</sequence>